<evidence type="ECO:0000313" key="7">
    <source>
        <dbReference type="EMBL" id="BDE06766.1"/>
    </source>
</evidence>
<dbReference type="GO" id="GO:0006412">
    <property type="term" value="P:translation"/>
    <property type="evidence" value="ECO:0007669"/>
    <property type="project" value="UniProtKB-UniRule"/>
</dbReference>
<evidence type="ECO:0000256" key="4">
    <source>
        <dbReference type="ARBA" id="ARBA00035204"/>
    </source>
</evidence>
<reference evidence="7 8" key="1">
    <citation type="journal article" date="2022" name="ISME Commun">
        <title>Vulcanimicrobium alpinus gen. nov. sp. nov., the first cultivated representative of the candidate phylum 'Eremiobacterota', is a metabolically versatile aerobic anoxygenic phototroph.</title>
        <authorList>
            <person name="Yabe S."/>
            <person name="Muto K."/>
            <person name="Abe K."/>
            <person name="Yokota A."/>
            <person name="Staudigel H."/>
            <person name="Tebo B.M."/>
        </authorList>
    </citation>
    <scope>NUCLEOTIDE SEQUENCE [LARGE SCALE GENOMIC DNA]</scope>
    <source>
        <strain evidence="7 8">WC8-2</strain>
    </source>
</reference>
<dbReference type="HAMAP" id="MF_00374">
    <property type="entry name" value="Ribosomal_uL29"/>
    <property type="match status" value="1"/>
</dbReference>
<name>A0AAN1XWP2_UNVUL</name>
<proteinExistence type="inferred from homology"/>
<dbReference type="NCBIfam" id="TIGR00012">
    <property type="entry name" value="L29"/>
    <property type="match status" value="1"/>
</dbReference>
<dbReference type="InterPro" id="IPR036049">
    <property type="entry name" value="Ribosomal_uL29_sf"/>
</dbReference>
<comment type="similarity">
    <text evidence="1 5">Belongs to the universal ribosomal protein uL29 family.</text>
</comment>
<dbReference type="GO" id="GO:1990904">
    <property type="term" value="C:ribonucleoprotein complex"/>
    <property type="evidence" value="ECO:0007669"/>
    <property type="project" value="UniProtKB-KW"/>
</dbReference>
<dbReference type="GO" id="GO:0005840">
    <property type="term" value="C:ribosome"/>
    <property type="evidence" value="ECO:0007669"/>
    <property type="project" value="UniProtKB-KW"/>
</dbReference>
<keyword evidence="3 5" id="KW-0687">Ribonucleoprotein</keyword>
<dbReference type="Pfam" id="PF00831">
    <property type="entry name" value="Ribosomal_L29"/>
    <property type="match status" value="1"/>
</dbReference>
<organism evidence="7 8">
    <name type="scientific">Vulcanimicrobium alpinum</name>
    <dbReference type="NCBI Taxonomy" id="3016050"/>
    <lineage>
        <taxon>Bacteria</taxon>
        <taxon>Bacillati</taxon>
        <taxon>Vulcanimicrobiota</taxon>
        <taxon>Vulcanimicrobiia</taxon>
        <taxon>Vulcanimicrobiales</taxon>
        <taxon>Vulcanimicrobiaceae</taxon>
        <taxon>Vulcanimicrobium</taxon>
    </lineage>
</organism>
<evidence type="ECO:0000256" key="2">
    <source>
        <dbReference type="ARBA" id="ARBA00022980"/>
    </source>
</evidence>
<sequence>MKRTDLRELRELSLAALEQRAKETKEELFNLRFSLRTGHLSDFSRVKIVRRTYAQIQTAISEKRLAEARHGAA</sequence>
<feature type="coiled-coil region" evidence="6">
    <location>
        <begin position="7"/>
        <end position="34"/>
    </location>
</feature>
<keyword evidence="2 5" id="KW-0689">Ribosomal protein</keyword>
<evidence type="ECO:0000256" key="6">
    <source>
        <dbReference type="SAM" id="Coils"/>
    </source>
</evidence>
<dbReference type="CDD" id="cd00427">
    <property type="entry name" value="Ribosomal_L29_HIP"/>
    <property type="match status" value="1"/>
</dbReference>
<evidence type="ECO:0000313" key="8">
    <source>
        <dbReference type="Proteomes" id="UP001317532"/>
    </source>
</evidence>
<gene>
    <name evidence="5 7" type="primary">rpmC</name>
    <name evidence="7" type="ORF">WPS_20420</name>
</gene>
<dbReference type="RefSeq" id="WP_317994416.1">
    <property type="nucleotide sequence ID" value="NZ_AP025523.1"/>
</dbReference>
<evidence type="ECO:0000256" key="1">
    <source>
        <dbReference type="ARBA" id="ARBA00009254"/>
    </source>
</evidence>
<accession>A0AAN1XWP2</accession>
<dbReference type="AlphaFoldDB" id="A0AAN1XWP2"/>
<evidence type="ECO:0000256" key="3">
    <source>
        <dbReference type="ARBA" id="ARBA00023274"/>
    </source>
</evidence>
<dbReference type="EMBL" id="AP025523">
    <property type="protein sequence ID" value="BDE06766.1"/>
    <property type="molecule type" value="Genomic_DNA"/>
</dbReference>
<evidence type="ECO:0000256" key="5">
    <source>
        <dbReference type="HAMAP-Rule" id="MF_00374"/>
    </source>
</evidence>
<keyword evidence="6" id="KW-0175">Coiled coil</keyword>
<dbReference type="GO" id="GO:0003735">
    <property type="term" value="F:structural constituent of ribosome"/>
    <property type="evidence" value="ECO:0007669"/>
    <property type="project" value="InterPro"/>
</dbReference>
<dbReference type="InterPro" id="IPR001854">
    <property type="entry name" value="Ribosomal_uL29"/>
</dbReference>
<protein>
    <recommendedName>
        <fullName evidence="4 5">Large ribosomal subunit protein uL29</fullName>
    </recommendedName>
</protein>
<dbReference type="Gene3D" id="1.10.287.310">
    <property type="match status" value="1"/>
</dbReference>
<keyword evidence="8" id="KW-1185">Reference proteome</keyword>
<dbReference type="Proteomes" id="UP001317532">
    <property type="component" value="Chromosome"/>
</dbReference>
<dbReference type="KEGG" id="vab:WPS_20420"/>
<dbReference type="SUPFAM" id="SSF46561">
    <property type="entry name" value="Ribosomal protein L29 (L29p)"/>
    <property type="match status" value="1"/>
</dbReference>